<dbReference type="Pfam" id="PF03061">
    <property type="entry name" value="4HBT"/>
    <property type="match status" value="1"/>
</dbReference>
<feature type="domain" description="Thioesterase" evidence="3">
    <location>
        <begin position="47"/>
        <end position="121"/>
    </location>
</feature>
<organism evidence="4 5">
    <name type="scientific">Rhizobium lusitanum</name>
    <dbReference type="NCBI Taxonomy" id="293958"/>
    <lineage>
        <taxon>Bacteria</taxon>
        <taxon>Pseudomonadati</taxon>
        <taxon>Pseudomonadota</taxon>
        <taxon>Alphaproteobacteria</taxon>
        <taxon>Hyphomicrobiales</taxon>
        <taxon>Rhizobiaceae</taxon>
        <taxon>Rhizobium/Agrobacterium group</taxon>
        <taxon>Rhizobium</taxon>
    </lineage>
</organism>
<comment type="similarity">
    <text evidence="1">Belongs to the thioesterase PaaI family.</text>
</comment>
<dbReference type="InterPro" id="IPR039298">
    <property type="entry name" value="ACOT13"/>
</dbReference>
<dbReference type="PANTHER" id="PTHR21660">
    <property type="entry name" value="THIOESTERASE SUPERFAMILY MEMBER-RELATED"/>
    <property type="match status" value="1"/>
</dbReference>
<evidence type="ECO:0000259" key="3">
    <source>
        <dbReference type="Pfam" id="PF03061"/>
    </source>
</evidence>
<dbReference type="Gene3D" id="3.10.129.10">
    <property type="entry name" value="Hotdog Thioesterase"/>
    <property type="match status" value="1"/>
</dbReference>
<evidence type="ECO:0000256" key="2">
    <source>
        <dbReference type="ARBA" id="ARBA00022801"/>
    </source>
</evidence>
<dbReference type="EMBL" id="WUEY01000012">
    <property type="protein sequence ID" value="NEI72562.1"/>
    <property type="molecule type" value="Genomic_DNA"/>
</dbReference>
<evidence type="ECO:0000313" key="4">
    <source>
        <dbReference type="EMBL" id="NEI72562.1"/>
    </source>
</evidence>
<dbReference type="SUPFAM" id="SSF54637">
    <property type="entry name" value="Thioesterase/thiol ester dehydrase-isomerase"/>
    <property type="match status" value="1"/>
</dbReference>
<name>A0A6L9UE89_9HYPH</name>
<sequence>MLTDLPWIPIEDDGFIGLIGPVLYKPFVDGVGRFRFTAEEKHRNRAGFVQGGMLMSFADRALGNTARERHPERAQTTVQFDIHFIRAARLGEVVEMECHILKETRSLVFMEGRITTEDELVATVKGIWKIIERRDPPGN</sequence>
<proteinExistence type="inferred from homology"/>
<reference evidence="4 5" key="1">
    <citation type="submission" date="2019-12" db="EMBL/GenBank/DDBJ databases">
        <title>Rhizobium genotypes associated with high levels of biological nitrogen fixation by grain legumes in a temperate-maritime cropping system.</title>
        <authorList>
            <person name="Maluk M."/>
            <person name="Francesc Ferrando Molina F."/>
            <person name="Lopez Del Egido L."/>
            <person name="Lafos M."/>
            <person name="Langarica-Fuentes A."/>
            <person name="Gebre Yohannes G."/>
            <person name="Young M.W."/>
            <person name="Martin P."/>
            <person name="Gantlett R."/>
            <person name="Kenicer G."/>
            <person name="Hawes C."/>
            <person name="Begg G.S."/>
            <person name="Quilliam R.S."/>
            <person name="Squire G.R."/>
            <person name="Poole P.S."/>
            <person name="Young P.W."/>
            <person name="Iannetta P.M."/>
            <person name="James E.K."/>
        </authorList>
    </citation>
    <scope>NUCLEOTIDE SEQUENCE [LARGE SCALE GENOMIC DNA]</scope>
    <source>
        <strain evidence="4 5">JHI1118</strain>
    </source>
</reference>
<dbReference type="InterPro" id="IPR029069">
    <property type="entry name" value="HotDog_dom_sf"/>
</dbReference>
<keyword evidence="2" id="KW-0378">Hydrolase</keyword>
<dbReference type="Proteomes" id="UP000483035">
    <property type="component" value="Unassembled WGS sequence"/>
</dbReference>
<evidence type="ECO:0000313" key="5">
    <source>
        <dbReference type="Proteomes" id="UP000483035"/>
    </source>
</evidence>
<dbReference type="GO" id="GO:0047617">
    <property type="term" value="F:fatty acyl-CoA hydrolase activity"/>
    <property type="evidence" value="ECO:0007669"/>
    <property type="project" value="InterPro"/>
</dbReference>
<protein>
    <submittedName>
        <fullName evidence="4">PaaI family thioesterase</fullName>
    </submittedName>
</protein>
<gene>
    <name evidence="4" type="ORF">GR212_23665</name>
</gene>
<comment type="caution">
    <text evidence="4">The sequence shown here is derived from an EMBL/GenBank/DDBJ whole genome shotgun (WGS) entry which is preliminary data.</text>
</comment>
<dbReference type="AlphaFoldDB" id="A0A6L9UE89"/>
<dbReference type="InterPro" id="IPR006683">
    <property type="entry name" value="Thioestr_dom"/>
</dbReference>
<dbReference type="CDD" id="cd03443">
    <property type="entry name" value="PaaI_thioesterase"/>
    <property type="match status" value="1"/>
</dbReference>
<evidence type="ECO:0000256" key="1">
    <source>
        <dbReference type="ARBA" id="ARBA00008324"/>
    </source>
</evidence>
<accession>A0A6L9UE89</accession>
<dbReference type="PANTHER" id="PTHR21660:SF1">
    <property type="entry name" value="ACYL-COENZYME A THIOESTERASE 13"/>
    <property type="match status" value="1"/>
</dbReference>
<dbReference type="RefSeq" id="WP_163990094.1">
    <property type="nucleotide sequence ID" value="NZ_WUEY01000012.1"/>
</dbReference>